<organism evidence="2 3">
    <name type="scientific">Demequina lignilytica</name>
    <dbReference type="NCBI Taxonomy" id="3051663"/>
    <lineage>
        <taxon>Bacteria</taxon>
        <taxon>Bacillati</taxon>
        <taxon>Actinomycetota</taxon>
        <taxon>Actinomycetes</taxon>
        <taxon>Micrococcales</taxon>
        <taxon>Demequinaceae</taxon>
        <taxon>Demequina</taxon>
    </lineage>
</organism>
<dbReference type="EMBL" id="JAUHQB010000010">
    <property type="protein sequence ID" value="MDN4484273.1"/>
    <property type="molecule type" value="Genomic_DNA"/>
</dbReference>
<accession>A0AB35MKI1</accession>
<dbReference type="AlphaFoldDB" id="A0AB35MKI1"/>
<dbReference type="Proteomes" id="UP001172756">
    <property type="component" value="Unassembled WGS sequence"/>
</dbReference>
<evidence type="ECO:0000313" key="2">
    <source>
        <dbReference type="EMBL" id="MDN4484273.1"/>
    </source>
</evidence>
<comment type="caution">
    <text evidence="2">The sequence shown here is derived from an EMBL/GenBank/DDBJ whole genome shotgun (WGS) entry which is preliminary data.</text>
</comment>
<proteinExistence type="predicted"/>
<sequence>MAAPLTDAQVVELRESYAAGARQVDLAARFGISQTAVSAIVSGRTRAAAGGPVKESAPRARRARSSAPGPDPAGASSRRTRLTPARVDAIRARVAAGEPRAAVAEAEGVSIHTVHSIMSGRRSGSAGSGSLTDAQVTELRAAAEAGAGQAELAVRFGISQQAVSAILRGLSHRDGQY</sequence>
<gene>
    <name evidence="2" type="ORF">QQ002_12040</name>
</gene>
<reference evidence="2 3" key="1">
    <citation type="submission" date="2023-06" db="EMBL/GenBank/DDBJ databases">
        <title>SYSU T0a273.</title>
        <authorList>
            <person name="Gao L."/>
            <person name="Fang B.-Z."/>
            <person name="Li W.-J."/>
        </authorList>
    </citation>
    <scope>NUCLEOTIDE SEQUENCE [LARGE SCALE GENOMIC DNA]</scope>
    <source>
        <strain evidence="2 3">SYSU T0a273</strain>
    </source>
</reference>
<dbReference type="CDD" id="cd00093">
    <property type="entry name" value="HTH_XRE"/>
    <property type="match status" value="1"/>
</dbReference>
<evidence type="ECO:0000256" key="1">
    <source>
        <dbReference type="SAM" id="MobiDB-lite"/>
    </source>
</evidence>
<name>A0AB35MKI1_9MICO</name>
<evidence type="ECO:0000313" key="3">
    <source>
        <dbReference type="Proteomes" id="UP001172756"/>
    </source>
</evidence>
<dbReference type="InterPro" id="IPR001387">
    <property type="entry name" value="Cro/C1-type_HTH"/>
</dbReference>
<feature type="compositionally biased region" description="Low complexity" evidence="1">
    <location>
        <begin position="65"/>
        <end position="77"/>
    </location>
</feature>
<evidence type="ECO:0008006" key="4">
    <source>
        <dbReference type="Google" id="ProtNLM"/>
    </source>
</evidence>
<dbReference type="RefSeq" id="WP_301160893.1">
    <property type="nucleotide sequence ID" value="NZ_JAUHQB010000010.1"/>
</dbReference>
<dbReference type="Gene3D" id="1.10.10.60">
    <property type="entry name" value="Homeodomain-like"/>
    <property type="match status" value="1"/>
</dbReference>
<feature type="region of interest" description="Disordered" evidence="1">
    <location>
        <begin position="44"/>
        <end position="84"/>
    </location>
</feature>
<protein>
    <recommendedName>
        <fullName evidence="4">Helix-turn-helix domain-containing protein</fullName>
    </recommendedName>
</protein>